<evidence type="ECO:0000256" key="6">
    <source>
        <dbReference type="SAM" id="Phobius"/>
    </source>
</evidence>
<dbReference type="InterPro" id="IPR011547">
    <property type="entry name" value="SLC26A/SulP_dom"/>
</dbReference>
<feature type="region of interest" description="Disordered" evidence="5">
    <location>
        <begin position="1"/>
        <end position="21"/>
    </location>
</feature>
<accession>A0A3N7HNF9</accession>
<feature type="transmembrane region" description="Helical" evidence="6">
    <location>
        <begin position="427"/>
        <end position="453"/>
    </location>
</feature>
<dbReference type="InterPro" id="IPR001902">
    <property type="entry name" value="SLC26A/SulP_fam"/>
</dbReference>
<evidence type="ECO:0000256" key="1">
    <source>
        <dbReference type="ARBA" id="ARBA00004141"/>
    </source>
</evidence>
<feature type="transmembrane region" description="Helical" evidence="6">
    <location>
        <begin position="116"/>
        <end position="133"/>
    </location>
</feature>
<proteinExistence type="predicted"/>
<keyword evidence="9" id="KW-1185">Reference proteome</keyword>
<evidence type="ECO:0000256" key="5">
    <source>
        <dbReference type="SAM" id="MobiDB-lite"/>
    </source>
</evidence>
<evidence type="ECO:0000313" key="8">
    <source>
        <dbReference type="EMBL" id="RQP22221.1"/>
    </source>
</evidence>
<feature type="transmembrane region" description="Helical" evidence="6">
    <location>
        <begin position="302"/>
        <end position="324"/>
    </location>
</feature>
<dbReference type="Proteomes" id="UP000267464">
    <property type="component" value="Unassembled WGS sequence"/>
</dbReference>
<reference evidence="8 9" key="2">
    <citation type="submission" date="2018-12" db="EMBL/GenBank/DDBJ databases">
        <title>Rhizobacter gummiphilus sp. nov., a rubber-degrading bacterium isolated from the soil of a botanical garden in Japan.</title>
        <authorList>
            <person name="Shunsuke S.S."/>
        </authorList>
    </citation>
    <scope>NUCLEOTIDE SEQUENCE [LARGE SCALE GENOMIC DNA]</scope>
    <source>
        <strain evidence="8 9">S-16</strain>
    </source>
</reference>
<protein>
    <submittedName>
        <fullName evidence="8">SulP family inorganic anion transporter</fullName>
    </submittedName>
</protein>
<feature type="transmembrane region" description="Helical" evidence="6">
    <location>
        <begin position="92"/>
        <end position="109"/>
    </location>
</feature>
<dbReference type="GO" id="GO:0055085">
    <property type="term" value="P:transmembrane transport"/>
    <property type="evidence" value="ECO:0007669"/>
    <property type="project" value="InterPro"/>
</dbReference>
<dbReference type="AlphaFoldDB" id="A0A3N7HNF9"/>
<keyword evidence="2 6" id="KW-0812">Transmembrane</keyword>
<keyword evidence="4 6" id="KW-0472">Membrane</keyword>
<organism evidence="8 9">
    <name type="scientific">Piscinibacter terrae</name>
    <dbReference type="NCBI Taxonomy" id="2496871"/>
    <lineage>
        <taxon>Bacteria</taxon>
        <taxon>Pseudomonadati</taxon>
        <taxon>Pseudomonadota</taxon>
        <taxon>Betaproteobacteria</taxon>
        <taxon>Burkholderiales</taxon>
        <taxon>Sphaerotilaceae</taxon>
        <taxon>Piscinibacter</taxon>
    </lineage>
</organism>
<evidence type="ECO:0000259" key="7">
    <source>
        <dbReference type="Pfam" id="PF00916"/>
    </source>
</evidence>
<feature type="transmembrane region" description="Helical" evidence="6">
    <location>
        <begin position="180"/>
        <end position="199"/>
    </location>
</feature>
<feature type="transmembrane region" description="Helical" evidence="6">
    <location>
        <begin position="395"/>
        <end position="415"/>
    </location>
</feature>
<dbReference type="GO" id="GO:0016020">
    <property type="term" value="C:membrane"/>
    <property type="evidence" value="ECO:0007669"/>
    <property type="project" value="UniProtKB-SubCell"/>
</dbReference>
<gene>
    <name evidence="8" type="ORF">DZC73_24835</name>
</gene>
<feature type="transmembrane region" description="Helical" evidence="6">
    <location>
        <begin position="65"/>
        <end position="86"/>
    </location>
</feature>
<reference evidence="8 9" key="1">
    <citation type="submission" date="2018-08" db="EMBL/GenBank/DDBJ databases">
        <authorList>
            <person name="Khan S.A."/>
            <person name="Jeon C.O."/>
            <person name="Chun B.H."/>
            <person name="Jeong S.E."/>
        </authorList>
    </citation>
    <scope>NUCLEOTIDE SEQUENCE [LARGE SCALE GENOMIC DNA]</scope>
    <source>
        <strain evidence="8 9">S-16</strain>
    </source>
</reference>
<comment type="subcellular location">
    <subcellularLocation>
        <location evidence="1">Membrane</location>
        <topology evidence="1">Multi-pass membrane protein</topology>
    </subcellularLocation>
</comment>
<name>A0A3N7HNF9_9BURK</name>
<feature type="transmembrane region" description="Helical" evidence="6">
    <location>
        <begin position="244"/>
        <end position="266"/>
    </location>
</feature>
<keyword evidence="3 6" id="KW-1133">Transmembrane helix</keyword>
<feature type="transmembrane region" description="Helical" evidence="6">
    <location>
        <begin position="145"/>
        <end position="168"/>
    </location>
</feature>
<evidence type="ECO:0000256" key="2">
    <source>
        <dbReference type="ARBA" id="ARBA00022692"/>
    </source>
</evidence>
<dbReference type="PANTHER" id="PTHR11814">
    <property type="entry name" value="SULFATE TRANSPORTER"/>
    <property type="match status" value="1"/>
</dbReference>
<feature type="domain" description="SLC26A/SulP transporter" evidence="7">
    <location>
        <begin position="63"/>
        <end position="420"/>
    </location>
</feature>
<feature type="transmembrane region" description="Helical" evidence="6">
    <location>
        <begin position="339"/>
        <end position="356"/>
    </location>
</feature>
<feature type="transmembrane region" description="Helical" evidence="6">
    <location>
        <begin position="368"/>
        <end position="389"/>
    </location>
</feature>
<sequence length="466" mass="48322">MDHPAGTLARSAQGPAQRAAEPMKTMRNELQHLIGTDHELHARNWSPSRLRPWVRWQLSVWGGDLHAGWVSALLMLPQAVALAAIAGLPPEAGIYASIFPVIAACLLGASQRLLSGPNTAVAVMTASAITPFATPNSEEFVKLAWSLAAIVGILQVLGSALGAATLLARLPRFVTHGLTLGVGLVIIATQVPVALSLLSVPGEAPWLAPWYAVVNIDRANPSSIAVVLTALLVGAVSSRLRWRVLSPLVASLIGGTLMAVALEFVFGRDACALERIGHVQLVLLPLSSPAMDWDQLYIVRQLLQSAVAIAIVGGLQTAIIAQSITPSRSDPPPDPARDLFAQGVANMVASVTSGFAGSGSFNRSAAHVSAGATSRVAGVLSALILFAIATAASDALAHISVPAMAGTLILIGWRLARSALEEAGRSLAALGLAAWVVAAGLESAVLAALVLYVCSLVRGDRSEPRT</sequence>
<evidence type="ECO:0000256" key="3">
    <source>
        <dbReference type="ARBA" id="ARBA00022989"/>
    </source>
</evidence>
<dbReference type="EMBL" id="QUSW01000008">
    <property type="protein sequence ID" value="RQP22221.1"/>
    <property type="molecule type" value="Genomic_DNA"/>
</dbReference>
<dbReference type="Pfam" id="PF00916">
    <property type="entry name" value="Sulfate_transp"/>
    <property type="match status" value="1"/>
</dbReference>
<evidence type="ECO:0000256" key="4">
    <source>
        <dbReference type="ARBA" id="ARBA00023136"/>
    </source>
</evidence>
<comment type="caution">
    <text evidence="8">The sequence shown here is derived from an EMBL/GenBank/DDBJ whole genome shotgun (WGS) entry which is preliminary data.</text>
</comment>
<evidence type="ECO:0000313" key="9">
    <source>
        <dbReference type="Proteomes" id="UP000267464"/>
    </source>
</evidence>